<dbReference type="EMBL" id="CP113520">
    <property type="protein sequence ID" value="WAJ30459.1"/>
    <property type="molecule type" value="Genomic_DNA"/>
</dbReference>
<keyword evidence="2" id="KW-1185">Reference proteome</keyword>
<reference evidence="1" key="1">
    <citation type="submission" date="2022-11" db="EMBL/GenBank/DDBJ databases">
        <title>beta-Carotene-producing bacterium, Jeongeuplla avenae sp. nov., alleviates the salt stress of Arabidopsis seedlings.</title>
        <authorList>
            <person name="Jiang L."/>
            <person name="Lee J."/>
        </authorList>
    </citation>
    <scope>NUCLEOTIDE SEQUENCE</scope>
    <source>
        <strain evidence="1">DY_R2A_6</strain>
    </source>
</reference>
<protein>
    <submittedName>
        <fullName evidence="1">DUF805 domain-containing protein</fullName>
    </submittedName>
</protein>
<evidence type="ECO:0000313" key="2">
    <source>
        <dbReference type="Proteomes" id="UP001163223"/>
    </source>
</evidence>
<name>A0ACD4NUN2_9HYPH</name>
<evidence type="ECO:0000313" key="1">
    <source>
        <dbReference type="EMBL" id="WAJ30459.1"/>
    </source>
</evidence>
<organism evidence="1 2">
    <name type="scientific">Antarcticirhabdus aurantiaca</name>
    <dbReference type="NCBI Taxonomy" id="2606717"/>
    <lineage>
        <taxon>Bacteria</taxon>
        <taxon>Pseudomonadati</taxon>
        <taxon>Pseudomonadota</taxon>
        <taxon>Alphaproteobacteria</taxon>
        <taxon>Hyphomicrobiales</taxon>
        <taxon>Aurantimonadaceae</taxon>
        <taxon>Antarcticirhabdus</taxon>
    </lineage>
</organism>
<sequence>MNDVWWCLFSFRGRIDRMPYLLGSILCLLVSAILEPIIRDAYLGDRTHWIGYELSLAMAKADLTVAAVTLWPSLALQVKRARSIGFPIWFLLVILAVTGMLMLLVPTLGMLAAVVVAAVHLFAPRDFARARFA</sequence>
<proteinExistence type="predicted"/>
<accession>A0ACD4NUN2</accession>
<gene>
    <name evidence="1" type="ORF">OXU80_09760</name>
</gene>
<dbReference type="Proteomes" id="UP001163223">
    <property type="component" value="Chromosome"/>
</dbReference>